<dbReference type="Proteomes" id="UP000237347">
    <property type="component" value="Unassembled WGS sequence"/>
</dbReference>
<keyword evidence="2" id="KW-1185">Reference proteome</keyword>
<evidence type="ECO:0000313" key="2">
    <source>
        <dbReference type="Proteomes" id="UP000237347"/>
    </source>
</evidence>
<sequence>MQPSKTSVETDTYKLLERQMQHLEWLCDECKLKFLELKVKRNHWFISFKIENQEEVVEKLGSPDET</sequence>
<accession>A0AAW0JZH5</accession>
<organism evidence="1 2">
    <name type="scientific">Quercus suber</name>
    <name type="common">Cork oak</name>
    <dbReference type="NCBI Taxonomy" id="58331"/>
    <lineage>
        <taxon>Eukaryota</taxon>
        <taxon>Viridiplantae</taxon>
        <taxon>Streptophyta</taxon>
        <taxon>Embryophyta</taxon>
        <taxon>Tracheophyta</taxon>
        <taxon>Spermatophyta</taxon>
        <taxon>Magnoliopsida</taxon>
        <taxon>eudicotyledons</taxon>
        <taxon>Gunneridae</taxon>
        <taxon>Pentapetalae</taxon>
        <taxon>rosids</taxon>
        <taxon>fabids</taxon>
        <taxon>Fagales</taxon>
        <taxon>Fagaceae</taxon>
        <taxon>Quercus</taxon>
    </lineage>
</organism>
<name>A0AAW0JZH5_QUESU</name>
<comment type="caution">
    <text evidence="1">The sequence shown here is derived from an EMBL/GenBank/DDBJ whole genome shotgun (WGS) entry which is preliminary data.</text>
</comment>
<reference evidence="1 2" key="1">
    <citation type="journal article" date="2018" name="Sci. Data">
        <title>The draft genome sequence of cork oak.</title>
        <authorList>
            <person name="Ramos A.M."/>
            <person name="Usie A."/>
            <person name="Barbosa P."/>
            <person name="Barros P.M."/>
            <person name="Capote T."/>
            <person name="Chaves I."/>
            <person name="Simoes F."/>
            <person name="Abreu I."/>
            <person name="Carrasquinho I."/>
            <person name="Faro C."/>
            <person name="Guimaraes J.B."/>
            <person name="Mendonca D."/>
            <person name="Nobrega F."/>
            <person name="Rodrigues L."/>
            <person name="Saibo N.J.M."/>
            <person name="Varela M.C."/>
            <person name="Egas C."/>
            <person name="Matos J."/>
            <person name="Miguel C.M."/>
            <person name="Oliveira M.M."/>
            <person name="Ricardo C.P."/>
            <person name="Goncalves S."/>
        </authorList>
    </citation>
    <scope>NUCLEOTIDE SEQUENCE [LARGE SCALE GENOMIC DNA]</scope>
    <source>
        <strain evidence="2">cv. HL8</strain>
    </source>
</reference>
<dbReference type="AlphaFoldDB" id="A0AAW0JZH5"/>
<gene>
    <name evidence="1" type="primary">ADF7_0</name>
    <name evidence="1" type="ORF">CFP56_027454</name>
</gene>
<proteinExistence type="predicted"/>
<dbReference type="InterPro" id="IPR029006">
    <property type="entry name" value="ADF-H/Gelsolin-like_dom_sf"/>
</dbReference>
<protein>
    <submittedName>
        <fullName evidence="1">Actin-depolymerizing factor 7</fullName>
    </submittedName>
</protein>
<evidence type="ECO:0000313" key="1">
    <source>
        <dbReference type="EMBL" id="KAK7831411.1"/>
    </source>
</evidence>
<dbReference type="Gene3D" id="3.40.20.10">
    <property type="entry name" value="Severin"/>
    <property type="match status" value="1"/>
</dbReference>
<dbReference type="EMBL" id="PKMF04000445">
    <property type="protein sequence ID" value="KAK7831411.1"/>
    <property type="molecule type" value="Genomic_DNA"/>
</dbReference>